<keyword evidence="3" id="KW-1185">Reference proteome</keyword>
<protein>
    <recommendedName>
        <fullName evidence="1">SiaC family regulatory phosphoprotein domain-containing protein</fullName>
    </recommendedName>
</protein>
<reference evidence="2 3" key="1">
    <citation type="submission" date="2017-04" db="EMBL/GenBank/DDBJ databases">
        <authorList>
            <person name="Afonso C.L."/>
            <person name="Miller P.J."/>
            <person name="Scott M.A."/>
            <person name="Spackman E."/>
            <person name="Goraichik I."/>
            <person name="Dimitrov K.M."/>
            <person name="Suarez D.L."/>
            <person name="Swayne D.E."/>
        </authorList>
    </citation>
    <scope>NUCLEOTIDE SEQUENCE [LARGE SCALE GENOMIC DNA]</scope>
    <source>
        <strain evidence="2 3">DSM 12555</strain>
    </source>
</reference>
<gene>
    <name evidence="2" type="ORF">SAMN02745134_00112</name>
</gene>
<dbReference type="InterPro" id="IPR018530">
    <property type="entry name" value="SiaC"/>
</dbReference>
<sequence length="127" mass="15156">MNNFVVNNTKSTPYVEFDYTNKTLIFKGESYPENAYNFYEPIYKLIDEYFEVHEELSANFQLSYINTSSTKCLIILLDKLNTNYLDGKKININWYYDEENGFDYDMGQDFKMDIDIPFEFISISDEE</sequence>
<evidence type="ECO:0000313" key="3">
    <source>
        <dbReference type="Proteomes" id="UP000192468"/>
    </source>
</evidence>
<proteinExistence type="predicted"/>
<evidence type="ECO:0000313" key="2">
    <source>
        <dbReference type="EMBL" id="SMC16581.1"/>
    </source>
</evidence>
<dbReference type="OrthoDB" id="5297629at2"/>
<dbReference type="RefSeq" id="WP_084113334.1">
    <property type="nucleotide sequence ID" value="NZ_FWXH01000002.1"/>
</dbReference>
<dbReference type="Proteomes" id="UP000192468">
    <property type="component" value="Unassembled WGS sequence"/>
</dbReference>
<evidence type="ECO:0000259" key="1">
    <source>
        <dbReference type="Pfam" id="PF09345"/>
    </source>
</evidence>
<dbReference type="EMBL" id="FWXH01000002">
    <property type="protein sequence ID" value="SMC16581.1"/>
    <property type="molecule type" value="Genomic_DNA"/>
</dbReference>
<feature type="domain" description="SiaC family regulatory phosphoprotein" evidence="1">
    <location>
        <begin position="7"/>
        <end position="122"/>
    </location>
</feature>
<accession>A0A1W1WZL2</accession>
<dbReference type="AlphaFoldDB" id="A0A1W1WZL2"/>
<organism evidence="2 3">
    <name type="scientific">Clostridium acidisoli DSM 12555</name>
    <dbReference type="NCBI Taxonomy" id="1121291"/>
    <lineage>
        <taxon>Bacteria</taxon>
        <taxon>Bacillati</taxon>
        <taxon>Bacillota</taxon>
        <taxon>Clostridia</taxon>
        <taxon>Eubacteriales</taxon>
        <taxon>Clostridiaceae</taxon>
        <taxon>Clostridium</taxon>
    </lineage>
</organism>
<dbReference type="STRING" id="1121291.SAMN02745134_00112"/>
<dbReference type="Pfam" id="PF09345">
    <property type="entry name" value="SiaC"/>
    <property type="match status" value="1"/>
</dbReference>
<name>A0A1W1WZL2_9CLOT</name>